<evidence type="ECO:0000313" key="4">
    <source>
        <dbReference type="EMBL" id="PPQ29652.1"/>
    </source>
</evidence>
<dbReference type="RefSeq" id="WP_104520756.1">
    <property type="nucleotide sequence ID" value="NZ_NHRY01000223.1"/>
</dbReference>
<dbReference type="InterPro" id="IPR050602">
    <property type="entry name" value="Malonyl-ACP_OMT"/>
</dbReference>
<protein>
    <submittedName>
        <fullName evidence="4">SAM-dependent methyltransferase</fullName>
    </submittedName>
</protein>
<evidence type="ECO:0000256" key="2">
    <source>
        <dbReference type="ARBA" id="ARBA00022679"/>
    </source>
</evidence>
<gene>
    <name evidence="4" type="ORF">CCS01_20875</name>
</gene>
<keyword evidence="2 4" id="KW-0808">Transferase</keyword>
<reference evidence="4 5" key="1">
    <citation type="journal article" date="2018" name="Arch. Microbiol.">
        <title>New insights into the metabolic potential of the phototrophic purple bacterium Rhodopila globiformis DSM 161(T) from its draft genome sequence and evidence for a vanadium-dependent nitrogenase.</title>
        <authorList>
            <person name="Imhoff J.F."/>
            <person name="Rahn T."/>
            <person name="Kunzel S."/>
            <person name="Neulinger S.C."/>
        </authorList>
    </citation>
    <scope>NUCLEOTIDE SEQUENCE [LARGE SCALE GENOMIC DNA]</scope>
    <source>
        <strain evidence="4 5">DSM 161</strain>
    </source>
</reference>
<dbReference type="Proteomes" id="UP000239724">
    <property type="component" value="Unassembled WGS sequence"/>
</dbReference>
<dbReference type="PANTHER" id="PTHR13090">
    <property type="entry name" value="ARGININE-HYDROXYLASE NDUFAF5, MITOCHONDRIAL"/>
    <property type="match status" value="1"/>
</dbReference>
<evidence type="ECO:0000256" key="1">
    <source>
        <dbReference type="ARBA" id="ARBA00022603"/>
    </source>
</evidence>
<dbReference type="OrthoDB" id="9793723at2"/>
<dbReference type="EMBL" id="NHRY01000223">
    <property type="protein sequence ID" value="PPQ29652.1"/>
    <property type="molecule type" value="Genomic_DNA"/>
</dbReference>
<comment type="caution">
    <text evidence="4">The sequence shown here is derived from an EMBL/GenBank/DDBJ whole genome shotgun (WGS) entry which is preliminary data.</text>
</comment>
<keyword evidence="5" id="KW-1185">Reference proteome</keyword>
<dbReference type="PANTHER" id="PTHR13090:SF1">
    <property type="entry name" value="ARGININE-HYDROXYLASE NDUFAF5, MITOCHONDRIAL"/>
    <property type="match status" value="1"/>
</dbReference>
<dbReference type="Gene3D" id="3.40.50.150">
    <property type="entry name" value="Vaccinia Virus protein VP39"/>
    <property type="match status" value="1"/>
</dbReference>
<name>A0A2S6N4W7_RHOGL</name>
<evidence type="ECO:0000313" key="5">
    <source>
        <dbReference type="Proteomes" id="UP000239724"/>
    </source>
</evidence>
<organism evidence="4 5">
    <name type="scientific">Rhodopila globiformis</name>
    <name type="common">Rhodopseudomonas globiformis</name>
    <dbReference type="NCBI Taxonomy" id="1071"/>
    <lineage>
        <taxon>Bacteria</taxon>
        <taxon>Pseudomonadati</taxon>
        <taxon>Pseudomonadota</taxon>
        <taxon>Alphaproteobacteria</taxon>
        <taxon>Acetobacterales</taxon>
        <taxon>Acetobacteraceae</taxon>
        <taxon>Rhodopila</taxon>
    </lineage>
</organism>
<dbReference type="GO" id="GO:0032259">
    <property type="term" value="P:methylation"/>
    <property type="evidence" value="ECO:0007669"/>
    <property type="project" value="UniProtKB-KW"/>
</dbReference>
<dbReference type="AlphaFoldDB" id="A0A2S6N4W7"/>
<dbReference type="InterPro" id="IPR029063">
    <property type="entry name" value="SAM-dependent_MTases_sf"/>
</dbReference>
<feature type="domain" description="Methyltransferase type 11" evidence="3">
    <location>
        <begin position="52"/>
        <end position="140"/>
    </location>
</feature>
<dbReference type="InterPro" id="IPR013216">
    <property type="entry name" value="Methyltransf_11"/>
</dbReference>
<accession>A0A2S6N4W7</accession>
<dbReference type="GO" id="GO:0008757">
    <property type="term" value="F:S-adenosylmethionine-dependent methyltransferase activity"/>
    <property type="evidence" value="ECO:0007669"/>
    <property type="project" value="InterPro"/>
</dbReference>
<evidence type="ECO:0000259" key="3">
    <source>
        <dbReference type="Pfam" id="PF08241"/>
    </source>
</evidence>
<proteinExistence type="predicted"/>
<dbReference type="CDD" id="cd02440">
    <property type="entry name" value="AdoMet_MTases"/>
    <property type="match status" value="1"/>
</dbReference>
<sequence>MDPLLVFDRAAVRRHRDRAARTVGQVADVLRDAAERLLDRLDDTTRQFSDALDVGGRGIVAPLLRQRGIGVVSSDLSAAMAARSGAPDGGICVVADEEFLPFAPASFDLVVCSLSLHWINDLPGALIQLRRALRPGGLLLASLPALGTLAELRGALTEAEDAVMGRVSPRVSPFPELRDCAHLLQRTGFALPVADVEEIRMLYANPLALLTELRAAGESNAIRERARTVPDRTLFPAALARLPVQDGRVAVTLRMAVMTGWAPEA</sequence>
<keyword evidence="1 4" id="KW-0489">Methyltransferase</keyword>
<dbReference type="SUPFAM" id="SSF53335">
    <property type="entry name" value="S-adenosyl-L-methionine-dependent methyltransferases"/>
    <property type="match status" value="1"/>
</dbReference>
<dbReference type="Pfam" id="PF08241">
    <property type="entry name" value="Methyltransf_11"/>
    <property type="match status" value="1"/>
</dbReference>